<dbReference type="InterPro" id="IPR016098">
    <property type="entry name" value="CAP/MinC_C"/>
</dbReference>
<protein>
    <recommendedName>
        <fullName evidence="6">Probable septum site-determining protein MinC</fullName>
    </recommendedName>
</protein>
<dbReference type="GO" id="GO:0000902">
    <property type="term" value="P:cell morphogenesis"/>
    <property type="evidence" value="ECO:0007669"/>
    <property type="project" value="InterPro"/>
</dbReference>
<evidence type="ECO:0000256" key="6">
    <source>
        <dbReference type="HAMAP-Rule" id="MF_00267"/>
    </source>
</evidence>
<dbReference type="HAMAP" id="MF_00267">
    <property type="entry name" value="MinC"/>
    <property type="match status" value="1"/>
</dbReference>
<dbReference type="EMBL" id="CP061799">
    <property type="protein sequence ID" value="QTA82247.1"/>
    <property type="molecule type" value="Genomic_DNA"/>
</dbReference>
<dbReference type="Proteomes" id="UP000663720">
    <property type="component" value="Chromosome"/>
</dbReference>
<dbReference type="PANTHER" id="PTHR34108:SF1">
    <property type="entry name" value="SEPTUM SITE-DETERMINING PROTEIN MINC"/>
    <property type="match status" value="1"/>
</dbReference>
<keyword evidence="3 6" id="KW-0717">Septation</keyword>
<dbReference type="InterPro" id="IPR036145">
    <property type="entry name" value="MinC_C_sf"/>
</dbReference>
<comment type="function">
    <text evidence="5 6">Cell division inhibitor that blocks the formation of polar Z ring septums. Rapidly oscillates between the poles of the cell to destabilize FtsZ filaments that have formed before they mature into polar Z rings. Prevents FtsZ polymerization.</text>
</comment>
<organism evidence="8 9">
    <name type="scientific">Desulfonema limicola</name>
    <dbReference type="NCBI Taxonomy" id="45656"/>
    <lineage>
        <taxon>Bacteria</taxon>
        <taxon>Pseudomonadati</taxon>
        <taxon>Thermodesulfobacteriota</taxon>
        <taxon>Desulfobacteria</taxon>
        <taxon>Desulfobacterales</taxon>
        <taxon>Desulfococcaceae</taxon>
        <taxon>Desulfonema</taxon>
    </lineage>
</organism>
<dbReference type="KEGG" id="dli:dnl_46200"/>
<dbReference type="PANTHER" id="PTHR34108">
    <property type="entry name" value="SEPTUM SITE-DETERMINING PROTEIN MINC"/>
    <property type="match status" value="1"/>
</dbReference>
<dbReference type="GO" id="GO:1901891">
    <property type="term" value="P:regulation of cell septum assembly"/>
    <property type="evidence" value="ECO:0007669"/>
    <property type="project" value="InterPro"/>
</dbReference>
<dbReference type="SUPFAM" id="SSF63848">
    <property type="entry name" value="Cell-division inhibitor MinC, C-terminal domain"/>
    <property type="match status" value="1"/>
</dbReference>
<dbReference type="InterPro" id="IPR005526">
    <property type="entry name" value="Septum_form_inhib_MinC_C"/>
</dbReference>
<gene>
    <name evidence="6 8" type="primary">minC</name>
    <name evidence="8" type="ORF">dnl_46200</name>
</gene>
<dbReference type="RefSeq" id="WP_207688194.1">
    <property type="nucleotide sequence ID" value="NZ_CP061799.1"/>
</dbReference>
<keyword evidence="9" id="KW-1185">Reference proteome</keyword>
<feature type="domain" description="Septum formation inhibitor MinC C-terminal" evidence="7">
    <location>
        <begin position="120"/>
        <end position="216"/>
    </location>
</feature>
<comment type="subunit">
    <text evidence="6">Interacts with MinD and FtsZ.</text>
</comment>
<keyword evidence="4 6" id="KW-0131">Cell cycle</keyword>
<keyword evidence="2 6" id="KW-0132">Cell division</keyword>
<dbReference type="InterPro" id="IPR013033">
    <property type="entry name" value="MinC"/>
</dbReference>
<proteinExistence type="inferred from homology"/>
<evidence type="ECO:0000313" key="9">
    <source>
        <dbReference type="Proteomes" id="UP000663720"/>
    </source>
</evidence>
<evidence type="ECO:0000256" key="4">
    <source>
        <dbReference type="ARBA" id="ARBA00023306"/>
    </source>
</evidence>
<comment type="similarity">
    <text evidence="1 6">Belongs to the MinC family.</text>
</comment>
<accession>A0A975BBH3</accession>
<dbReference type="AlphaFoldDB" id="A0A975BBH3"/>
<dbReference type="Gene3D" id="2.160.20.70">
    <property type="match status" value="1"/>
</dbReference>
<evidence type="ECO:0000313" key="8">
    <source>
        <dbReference type="EMBL" id="QTA82247.1"/>
    </source>
</evidence>
<evidence type="ECO:0000256" key="3">
    <source>
        <dbReference type="ARBA" id="ARBA00023210"/>
    </source>
</evidence>
<evidence type="ECO:0000259" key="7">
    <source>
        <dbReference type="Pfam" id="PF03775"/>
    </source>
</evidence>
<dbReference type="GO" id="GO:0000917">
    <property type="term" value="P:division septum assembly"/>
    <property type="evidence" value="ECO:0007669"/>
    <property type="project" value="UniProtKB-KW"/>
</dbReference>
<reference evidence="8" key="1">
    <citation type="journal article" date="2021" name="Microb. Physiol.">
        <title>Proteogenomic Insights into the Physiology of Marine, Sulfate-Reducing, Filamentous Desulfonema limicola and Desulfonema magnum.</title>
        <authorList>
            <person name="Schnaars V."/>
            <person name="Wohlbrand L."/>
            <person name="Scheve S."/>
            <person name="Hinrichs C."/>
            <person name="Reinhardt R."/>
            <person name="Rabus R."/>
        </authorList>
    </citation>
    <scope>NUCLEOTIDE SEQUENCE</scope>
    <source>
        <strain evidence="8">5ac10</strain>
    </source>
</reference>
<sequence>MNSSNQEKIPVRLKGKGNTLCVTLNPLESSEYLKAELNRLFKELNDPSKNANVTIDTGSANGHEELVLELAKYLKDNFGVASVSKPVKPQNKRSSINEEQIRKRDMERSWHDYQTDVLVLTGRVRSGQKVTARNHLVIMGDVNPGAEVLAGGDIIILGGLLGTAIAGQPENENSIVLALDFRPTQIQIGSYVAAGLPSSPGKITEFAHVENGNIIVENYLEANPFGRIPWPQAR</sequence>
<evidence type="ECO:0000256" key="1">
    <source>
        <dbReference type="ARBA" id="ARBA00006291"/>
    </source>
</evidence>
<evidence type="ECO:0000256" key="5">
    <source>
        <dbReference type="ARBA" id="ARBA00025606"/>
    </source>
</evidence>
<name>A0A975BBH3_9BACT</name>
<evidence type="ECO:0000256" key="2">
    <source>
        <dbReference type="ARBA" id="ARBA00022618"/>
    </source>
</evidence>
<dbReference type="Pfam" id="PF03775">
    <property type="entry name" value="MinC_C"/>
    <property type="match status" value="1"/>
</dbReference>